<dbReference type="GO" id="GO:0052726">
    <property type="term" value="F:inositol-1,3,4-trisphosphate 5-kinase activity"/>
    <property type="evidence" value="ECO:0007669"/>
    <property type="project" value="InterPro"/>
</dbReference>
<feature type="binding site" evidence="14">
    <location>
        <position position="375"/>
    </location>
    <ligand>
        <name>1D-myo-inositol 1,3,4-trisphosphate</name>
        <dbReference type="ChEBI" id="CHEBI:58414"/>
    </ligand>
</feature>
<gene>
    <name evidence="19" type="ORF">PanWU01x14_096410</name>
</gene>
<dbReference type="PANTHER" id="PTHR14217:SF39">
    <property type="entry name" value="INOSITOL-TETRAKISPHOSPHATE 1-KINASE 3"/>
    <property type="match status" value="1"/>
</dbReference>
<feature type="domain" description="Inositol 1,3,4-trisphosphate 5/6-kinase ATP-grasp" evidence="17">
    <location>
        <begin position="166"/>
        <end position="391"/>
    </location>
</feature>
<dbReference type="GO" id="GO:0005737">
    <property type="term" value="C:cytoplasm"/>
    <property type="evidence" value="ECO:0007669"/>
    <property type="project" value="TreeGrafter"/>
</dbReference>
<keyword evidence="5 13" id="KW-0547">Nucleotide-binding</keyword>
<comment type="function">
    <text evidence="13">Kinase that can phosphorylate various inositol polyphosphate such as Ins(3,4,5,6)P4 or Ins(1,3,4)P3.</text>
</comment>
<feature type="binding site" evidence="15">
    <location>
        <position position="369"/>
    </location>
    <ligand>
        <name>Mg(2+)</name>
        <dbReference type="ChEBI" id="CHEBI:18420"/>
        <label>1</label>
    </ligand>
</feature>
<dbReference type="GO" id="GO:0047325">
    <property type="term" value="F:inositol-3,4,5,6-tetrakisphosphate 1-kinase activity"/>
    <property type="evidence" value="ECO:0007669"/>
    <property type="project" value="UniProtKB-EC"/>
</dbReference>
<name>A0A2P5D4S9_PARAD</name>
<comment type="subunit">
    <text evidence="2 13">Monomer.</text>
</comment>
<feature type="binding site" evidence="14">
    <location>
        <position position="259"/>
    </location>
    <ligand>
        <name>ATP</name>
        <dbReference type="ChEBI" id="CHEBI:30616"/>
    </ligand>
</feature>
<dbReference type="SUPFAM" id="SSF56059">
    <property type="entry name" value="Glutathione synthetase ATP-binding domain-like"/>
    <property type="match status" value="1"/>
</dbReference>
<evidence type="ECO:0000256" key="10">
    <source>
        <dbReference type="ARBA" id="ARBA00051312"/>
    </source>
</evidence>
<dbReference type="EC" id="2.7.1.134" evidence="13"/>
<comment type="catalytic activity">
    <reaction evidence="11">
        <text>1D-myo-inositol 1,3,4-trisphosphate + ATP = 1D-myo-inositol 1,3,4,6-tetrakisphosphate + ADP + H(+)</text>
        <dbReference type="Rhea" id="RHEA:20940"/>
        <dbReference type="ChEBI" id="CHEBI:15378"/>
        <dbReference type="ChEBI" id="CHEBI:30616"/>
        <dbReference type="ChEBI" id="CHEBI:57660"/>
        <dbReference type="ChEBI" id="CHEBI:58414"/>
        <dbReference type="ChEBI" id="CHEBI:456216"/>
        <dbReference type="EC" id="2.7.1.159"/>
    </reaction>
    <physiologicalReaction direction="left-to-right" evidence="11">
        <dbReference type="Rhea" id="RHEA:20941"/>
    </physiologicalReaction>
</comment>
<feature type="binding site" evidence="14">
    <location>
        <position position="212"/>
    </location>
    <ligand>
        <name>1D-myo-inositol 1,3,4-trisphosphate</name>
        <dbReference type="ChEBI" id="CHEBI:58414"/>
    </ligand>
</feature>
<evidence type="ECO:0000256" key="14">
    <source>
        <dbReference type="PIRSR" id="PIRSR038186-1"/>
    </source>
</evidence>
<accession>A0A2P5D4S9</accession>
<dbReference type="GO" id="GO:0052835">
    <property type="term" value="F:inositol-3,4,6-trisphosphate 1-kinase activity"/>
    <property type="evidence" value="ECO:0007669"/>
    <property type="project" value="UniProtKB-ARBA"/>
</dbReference>
<evidence type="ECO:0000256" key="13">
    <source>
        <dbReference type="PIRNR" id="PIRNR038186"/>
    </source>
</evidence>
<feature type="binding site" evidence="15">
    <location>
        <position position="371"/>
    </location>
    <ligand>
        <name>Mg(2+)</name>
        <dbReference type="ChEBI" id="CHEBI:18420"/>
        <label>2</label>
    </ligand>
</feature>
<dbReference type="GO" id="GO:0052725">
    <property type="term" value="F:inositol-1,3,4-trisphosphate 6-kinase activity"/>
    <property type="evidence" value="ECO:0007669"/>
    <property type="project" value="InterPro"/>
</dbReference>
<dbReference type="Gene3D" id="3.30.1490.220">
    <property type="match status" value="1"/>
</dbReference>
<proteinExistence type="inferred from homology"/>
<evidence type="ECO:0000256" key="7">
    <source>
        <dbReference type="ARBA" id="ARBA00022840"/>
    </source>
</evidence>
<evidence type="ECO:0000313" key="19">
    <source>
        <dbReference type="EMBL" id="PON68321.1"/>
    </source>
</evidence>
<evidence type="ECO:0000256" key="9">
    <source>
        <dbReference type="ARBA" id="ARBA00033645"/>
    </source>
</evidence>
<keyword evidence="6 13" id="KW-0418">Kinase</keyword>
<evidence type="ECO:0000256" key="5">
    <source>
        <dbReference type="ARBA" id="ARBA00022741"/>
    </source>
</evidence>
<evidence type="ECO:0000256" key="2">
    <source>
        <dbReference type="ARBA" id="ARBA00011245"/>
    </source>
</evidence>
<dbReference type="GO" id="GO:0000287">
    <property type="term" value="F:magnesium ion binding"/>
    <property type="evidence" value="ECO:0007669"/>
    <property type="project" value="InterPro"/>
</dbReference>
<evidence type="ECO:0000256" key="1">
    <source>
        <dbReference type="ARBA" id="ARBA00009601"/>
    </source>
</evidence>
<evidence type="ECO:0000256" key="16">
    <source>
        <dbReference type="SAM" id="MobiDB-lite"/>
    </source>
</evidence>
<organism evidence="19 20">
    <name type="scientific">Parasponia andersonii</name>
    <name type="common">Sponia andersonii</name>
    <dbReference type="NCBI Taxonomy" id="3476"/>
    <lineage>
        <taxon>Eukaryota</taxon>
        <taxon>Viridiplantae</taxon>
        <taxon>Streptophyta</taxon>
        <taxon>Embryophyta</taxon>
        <taxon>Tracheophyta</taxon>
        <taxon>Spermatophyta</taxon>
        <taxon>Magnoliopsida</taxon>
        <taxon>eudicotyledons</taxon>
        <taxon>Gunneridae</taxon>
        <taxon>Pentapetalae</taxon>
        <taxon>rosids</taxon>
        <taxon>fabids</taxon>
        <taxon>Rosales</taxon>
        <taxon>Cannabaceae</taxon>
        <taxon>Parasponia</taxon>
    </lineage>
</organism>
<reference evidence="20" key="1">
    <citation type="submission" date="2016-06" db="EMBL/GenBank/DDBJ databases">
        <title>Parallel loss of symbiosis genes in relatives of nitrogen-fixing non-legume Parasponia.</title>
        <authorList>
            <person name="Van Velzen R."/>
            <person name="Holmer R."/>
            <person name="Bu F."/>
            <person name="Rutten L."/>
            <person name="Van Zeijl A."/>
            <person name="Liu W."/>
            <person name="Santuari L."/>
            <person name="Cao Q."/>
            <person name="Sharma T."/>
            <person name="Shen D."/>
            <person name="Roswanjaya Y."/>
            <person name="Wardhani T."/>
            <person name="Kalhor M.S."/>
            <person name="Jansen J."/>
            <person name="Van den Hoogen J."/>
            <person name="Gungor B."/>
            <person name="Hartog M."/>
            <person name="Hontelez J."/>
            <person name="Verver J."/>
            <person name="Yang W.-C."/>
            <person name="Schijlen E."/>
            <person name="Repin R."/>
            <person name="Schilthuizen M."/>
            <person name="Schranz E."/>
            <person name="Heidstra R."/>
            <person name="Miyata K."/>
            <person name="Fedorova E."/>
            <person name="Kohlen W."/>
            <person name="Bisseling T."/>
            <person name="Smit S."/>
            <person name="Geurts R."/>
        </authorList>
    </citation>
    <scope>NUCLEOTIDE SEQUENCE [LARGE SCALE GENOMIC DNA]</scope>
    <source>
        <strain evidence="20">cv. WU1-14</strain>
    </source>
</reference>
<feature type="binding site" evidence="14">
    <location>
        <position position="244"/>
    </location>
    <ligand>
        <name>1D-myo-inositol 1,3,4-trisphosphate</name>
        <dbReference type="ChEBI" id="CHEBI:58414"/>
    </ligand>
</feature>
<evidence type="ECO:0000256" key="12">
    <source>
        <dbReference type="ARBA" id="ARBA00051721"/>
    </source>
</evidence>
<comment type="cofactor">
    <cofactor evidence="13 15">
        <name>Mg(2+)</name>
        <dbReference type="ChEBI" id="CHEBI:18420"/>
    </cofactor>
    <text evidence="13 15">Binds 2 magnesium ions per subunit.</text>
</comment>
<dbReference type="Pfam" id="PF05770">
    <property type="entry name" value="Ins134_P3_kin"/>
    <property type="match status" value="1"/>
</dbReference>
<protein>
    <recommendedName>
        <fullName evidence="13">Inositol-tetrakisphosphate 1-kinase</fullName>
        <ecNumber evidence="13">2.7.1.134</ecNumber>
    </recommendedName>
</protein>
<feature type="binding site" evidence="15">
    <location>
        <position position="354"/>
    </location>
    <ligand>
        <name>Mg(2+)</name>
        <dbReference type="ChEBI" id="CHEBI:18420"/>
        <label>1</label>
    </ligand>
</feature>
<feature type="binding site" evidence="15">
    <location>
        <position position="369"/>
    </location>
    <ligand>
        <name>Mg(2+)</name>
        <dbReference type="ChEBI" id="CHEBI:18420"/>
        <label>2</label>
    </ligand>
</feature>
<feature type="binding site" evidence="14">
    <location>
        <position position="371"/>
    </location>
    <ligand>
        <name>1D-myo-inositol 1,3,4-trisphosphate</name>
        <dbReference type="ChEBI" id="CHEBI:58414"/>
    </ligand>
</feature>
<evidence type="ECO:0000256" key="15">
    <source>
        <dbReference type="PIRSR" id="PIRSR038186-2"/>
    </source>
</evidence>
<comment type="catalytic activity">
    <reaction evidence="9">
        <text>1D-myo-inositol 3,4,5,6-tetrakisphosphate + ATP = 1D-myo-inositol 1,3,4,5,6-pentakisphosphate + ADP + H(+)</text>
        <dbReference type="Rhea" id="RHEA:12452"/>
        <dbReference type="ChEBI" id="CHEBI:15378"/>
        <dbReference type="ChEBI" id="CHEBI:30616"/>
        <dbReference type="ChEBI" id="CHEBI:57539"/>
        <dbReference type="ChEBI" id="CHEBI:57733"/>
        <dbReference type="ChEBI" id="CHEBI:456216"/>
        <dbReference type="EC" id="2.7.1.134"/>
    </reaction>
    <physiologicalReaction direction="left-to-right" evidence="9">
        <dbReference type="Rhea" id="RHEA:12453"/>
    </physiologicalReaction>
    <physiologicalReaction direction="right-to-left" evidence="9">
        <dbReference type="Rhea" id="RHEA:12454"/>
    </physiologicalReaction>
</comment>
<evidence type="ECO:0000259" key="17">
    <source>
        <dbReference type="Pfam" id="PF05770"/>
    </source>
</evidence>
<keyword evidence="20" id="KW-1185">Reference proteome</keyword>
<feature type="binding site" evidence="14">
    <location>
        <position position="60"/>
    </location>
    <ligand>
        <name>1D-myo-inositol 1,3,4-trisphosphate</name>
        <dbReference type="ChEBI" id="CHEBI:58414"/>
    </ligand>
</feature>
<dbReference type="EMBL" id="JXTB01000064">
    <property type="protein sequence ID" value="PON68321.1"/>
    <property type="molecule type" value="Genomic_DNA"/>
</dbReference>
<evidence type="ECO:0000256" key="11">
    <source>
        <dbReference type="ARBA" id="ARBA00051366"/>
    </source>
</evidence>
<dbReference type="PIRSF" id="PIRSF038186">
    <property type="entry name" value="ITPK"/>
    <property type="match status" value="1"/>
</dbReference>
<dbReference type="FunFam" id="3.30.1490.220:FF:000002">
    <property type="entry name" value="Inositol-tetrakisphosphate 1-kinase"/>
    <property type="match status" value="1"/>
</dbReference>
<evidence type="ECO:0000259" key="18">
    <source>
        <dbReference type="Pfam" id="PF17927"/>
    </source>
</evidence>
<dbReference type="InterPro" id="IPR041429">
    <property type="entry name" value="ITPK1_N"/>
</dbReference>
<evidence type="ECO:0000256" key="4">
    <source>
        <dbReference type="ARBA" id="ARBA00022723"/>
    </source>
</evidence>
<dbReference type="PANTHER" id="PTHR14217">
    <property type="entry name" value="INOSITOL-TETRAKISPHOSPHATE 1-KINASE"/>
    <property type="match status" value="1"/>
</dbReference>
<keyword evidence="4 13" id="KW-0479">Metal-binding</keyword>
<comment type="catalytic activity">
    <reaction evidence="10">
        <text>1D-myo-inositol 1,3,4-trisphosphate + ATP = 1D-myo-inositol 1,3,4,5-tetrakisphosphate + ADP + H(+)</text>
        <dbReference type="Rhea" id="RHEA:13253"/>
        <dbReference type="ChEBI" id="CHEBI:15378"/>
        <dbReference type="ChEBI" id="CHEBI:30616"/>
        <dbReference type="ChEBI" id="CHEBI:57895"/>
        <dbReference type="ChEBI" id="CHEBI:58414"/>
        <dbReference type="ChEBI" id="CHEBI:456216"/>
        <dbReference type="EC" id="2.7.1.159"/>
    </reaction>
    <physiologicalReaction direction="left-to-right" evidence="10">
        <dbReference type="Rhea" id="RHEA:13254"/>
    </physiologicalReaction>
</comment>
<dbReference type="InterPro" id="IPR040464">
    <property type="entry name" value="InsP(3)kin_ATP-grasp"/>
</dbReference>
<dbReference type="OrthoDB" id="25308at2759"/>
<keyword evidence="3 13" id="KW-0808">Transferase</keyword>
<dbReference type="AlphaFoldDB" id="A0A2P5D4S9"/>
<keyword evidence="8 13" id="KW-0460">Magnesium</keyword>
<comment type="catalytic activity">
    <reaction evidence="12">
        <text>1D-myo-inositol 3,4,6-trisphosphate + ATP = 1D-myo-inositol 1,3,4,6-tetrakisphosphate + ADP + H(+)</text>
        <dbReference type="Rhea" id="RHEA:70287"/>
        <dbReference type="ChEBI" id="CHEBI:15378"/>
        <dbReference type="ChEBI" id="CHEBI:30616"/>
        <dbReference type="ChEBI" id="CHEBI:57660"/>
        <dbReference type="ChEBI" id="CHEBI:189099"/>
        <dbReference type="ChEBI" id="CHEBI:456216"/>
    </reaction>
    <physiologicalReaction direction="left-to-right" evidence="12">
        <dbReference type="Rhea" id="RHEA:70288"/>
    </physiologicalReaction>
</comment>
<feature type="binding site" evidence="14">
    <location>
        <position position="151"/>
    </location>
    <ligand>
        <name>ATP</name>
        <dbReference type="ChEBI" id="CHEBI:30616"/>
    </ligand>
</feature>
<evidence type="ECO:0000256" key="8">
    <source>
        <dbReference type="ARBA" id="ARBA00022842"/>
    </source>
</evidence>
<evidence type="ECO:0000313" key="20">
    <source>
        <dbReference type="Proteomes" id="UP000237105"/>
    </source>
</evidence>
<feature type="binding site" evidence="14">
    <location>
        <position position="201"/>
    </location>
    <ligand>
        <name>ATP</name>
        <dbReference type="ChEBI" id="CHEBI:30616"/>
    </ligand>
</feature>
<dbReference type="Gene3D" id="3.40.50.11370">
    <property type="match status" value="1"/>
</dbReference>
<feature type="domain" description="Inositol-tetrakisphosphate 1-kinase N-terminal" evidence="18">
    <location>
        <begin position="51"/>
        <end position="145"/>
    </location>
</feature>
<keyword evidence="7 13" id="KW-0067">ATP-binding</keyword>
<dbReference type="Gene3D" id="3.30.470.20">
    <property type="entry name" value="ATP-grasp fold, B domain"/>
    <property type="match status" value="1"/>
</dbReference>
<comment type="similarity">
    <text evidence="1 13">Belongs to the ITPK1 family.</text>
</comment>
<evidence type="ECO:0000256" key="3">
    <source>
        <dbReference type="ARBA" id="ARBA00022679"/>
    </source>
</evidence>
<dbReference type="Proteomes" id="UP000237105">
    <property type="component" value="Unassembled WGS sequence"/>
</dbReference>
<feature type="binding site" evidence="14">
    <location>
        <begin position="233"/>
        <end position="244"/>
    </location>
    <ligand>
        <name>ATP</name>
        <dbReference type="ChEBI" id="CHEBI:30616"/>
    </ligand>
</feature>
<evidence type="ECO:0000256" key="6">
    <source>
        <dbReference type="ARBA" id="ARBA00022777"/>
    </source>
</evidence>
<feature type="region of interest" description="Disordered" evidence="16">
    <location>
        <begin position="1"/>
        <end position="24"/>
    </location>
</feature>
<sequence>MREEIVYDKEEEKEVERKKGKKEEEESISEQEICCIVGNGNGFPLQKRVVVVGYALTSKKTKSFLQPKFERLARNKGILFVAIDHNRPLSDQGPFDIVLHKILESASLSFLMSHDPIVEVETSGLRQDYRQTHPEVTVLDPPDAIKHLHNRQYMLQAVADMDLCEAYGKVGVPRQLVIKKDASSISDAVTKSGLTLPIVAKPLVADGSAKSHELSLAYDRYSLQKLEPPLVLQEFVNHGGVLFKVYIVGEAIKVVRRFSLPDVTKRELSRTAGVYRFPRVSCAAASADDADLDPGVAGSAKVLKFLRYAMNVCTRQDPLMVDNWFPAELPPRPLLERLAKELRRRLGLRLFNLDIIREHGTRDQFYVIDINYFPGYGKMPEYEHIFTDFLLSLAQGKYKKRSG</sequence>
<dbReference type="Pfam" id="PF17927">
    <property type="entry name" value="Ins134_P3_kin_N"/>
    <property type="match status" value="1"/>
</dbReference>
<dbReference type="InterPro" id="IPR008656">
    <property type="entry name" value="Inositol_tetrakis-P_1-kinase"/>
</dbReference>
<feature type="binding site" evidence="14">
    <location>
        <position position="101"/>
    </location>
    <ligand>
        <name>1D-myo-inositol 1,3,4-trisphosphate</name>
        <dbReference type="ChEBI" id="CHEBI:58414"/>
    </ligand>
</feature>
<comment type="caution">
    <text evidence="19">The sequence shown here is derived from an EMBL/GenBank/DDBJ whole genome shotgun (WGS) entry which is preliminary data.</text>
</comment>
<dbReference type="GO" id="GO:0005524">
    <property type="term" value="F:ATP binding"/>
    <property type="evidence" value="ECO:0007669"/>
    <property type="project" value="UniProtKB-KW"/>
</dbReference>
<dbReference type="GO" id="GO:0032957">
    <property type="term" value="P:inositol trisphosphate metabolic process"/>
    <property type="evidence" value="ECO:0007669"/>
    <property type="project" value="InterPro"/>
</dbReference>